<dbReference type="AlphaFoldDB" id="C7QZT8"/>
<name>C7QZT8_JONDD</name>
<dbReference type="CDD" id="cd13538">
    <property type="entry name" value="PBP2_ModA_like_1"/>
    <property type="match status" value="1"/>
</dbReference>
<dbReference type="SUPFAM" id="SSF53850">
    <property type="entry name" value="Periplasmic binding protein-like II"/>
    <property type="match status" value="1"/>
</dbReference>
<evidence type="ECO:0000313" key="7">
    <source>
        <dbReference type="Proteomes" id="UP000000628"/>
    </source>
</evidence>
<dbReference type="EMBL" id="CP001706">
    <property type="protein sequence ID" value="ACV09496.1"/>
    <property type="molecule type" value="Genomic_DNA"/>
</dbReference>
<dbReference type="OrthoDB" id="9785015at2"/>
<sequence>MGASSASVIHGRTRTALTFTVIALVGALSACATATGNDTASQRELRVFAAASLTDTFTTLANQFEATHPGVNVTLTFDGSSGLATHIIEGSPADVFAAADTTTMRTVTDAGFTQHPPTIFTSNSLTVAVPTDNPAHITTWHDITRTDITLVVCAPQVPCGAATQHLTTSANIALHPASEEQSVTDVLGKITTGEADAGIVYTTDIQRAAGDVTAYPIPDSANVSSNYPIAALTGGQQPELANEFVEYILDDTAQHVLNDAGFTPAP</sequence>
<feature type="binding site" evidence="4">
    <location>
        <position position="183"/>
    </location>
    <ligand>
        <name>molybdate</name>
        <dbReference type="ChEBI" id="CHEBI:36264"/>
    </ligand>
</feature>
<feature type="chain" id="PRO_5002981117" evidence="5">
    <location>
        <begin position="33"/>
        <end position="266"/>
    </location>
</feature>
<feature type="binding site" evidence="4">
    <location>
        <position position="80"/>
    </location>
    <ligand>
        <name>molybdate</name>
        <dbReference type="ChEBI" id="CHEBI:36264"/>
    </ligand>
</feature>
<dbReference type="NCBIfam" id="TIGR01256">
    <property type="entry name" value="modA"/>
    <property type="match status" value="1"/>
</dbReference>
<organism evidence="6 7">
    <name type="scientific">Jonesia denitrificans (strain ATCC 14870 / DSM 20603 / BCRC 15368 / CIP 55.134 / JCM 11481 / NBRC 15587 / NCTC 10816 / Prevot 55134)</name>
    <name type="common">Listeria denitrificans</name>
    <dbReference type="NCBI Taxonomy" id="471856"/>
    <lineage>
        <taxon>Bacteria</taxon>
        <taxon>Bacillati</taxon>
        <taxon>Actinomycetota</taxon>
        <taxon>Actinomycetes</taxon>
        <taxon>Micrococcales</taxon>
        <taxon>Jonesiaceae</taxon>
        <taxon>Jonesia</taxon>
    </lineage>
</organism>
<proteinExistence type="inferred from homology"/>
<dbReference type="PANTHER" id="PTHR30632:SF0">
    <property type="entry name" value="SULFATE-BINDING PROTEIN"/>
    <property type="match status" value="1"/>
</dbReference>
<accession>C7QZT8</accession>
<evidence type="ECO:0000256" key="5">
    <source>
        <dbReference type="SAM" id="SignalP"/>
    </source>
</evidence>
<dbReference type="InterPro" id="IPR050682">
    <property type="entry name" value="ModA/WtpA"/>
</dbReference>
<keyword evidence="3 5" id="KW-0732">Signal</keyword>
<evidence type="ECO:0000256" key="2">
    <source>
        <dbReference type="ARBA" id="ARBA00022723"/>
    </source>
</evidence>
<evidence type="ECO:0000256" key="4">
    <source>
        <dbReference type="PIRSR" id="PIRSR004846-1"/>
    </source>
</evidence>
<dbReference type="Pfam" id="PF13531">
    <property type="entry name" value="SBP_bac_11"/>
    <property type="match status" value="1"/>
</dbReference>
<dbReference type="Gene3D" id="3.40.190.10">
    <property type="entry name" value="Periplasmic binding protein-like II"/>
    <property type="match status" value="2"/>
</dbReference>
<evidence type="ECO:0000256" key="1">
    <source>
        <dbReference type="ARBA" id="ARBA00009175"/>
    </source>
</evidence>
<dbReference type="STRING" id="471856.Jden_1853"/>
<dbReference type="GO" id="GO:0030973">
    <property type="term" value="F:molybdate ion binding"/>
    <property type="evidence" value="ECO:0007669"/>
    <property type="project" value="TreeGrafter"/>
</dbReference>
<evidence type="ECO:0000313" key="6">
    <source>
        <dbReference type="EMBL" id="ACV09496.1"/>
    </source>
</evidence>
<keyword evidence="2 4" id="KW-0479">Metal-binding</keyword>
<dbReference type="GO" id="GO:0046872">
    <property type="term" value="F:metal ion binding"/>
    <property type="evidence" value="ECO:0007669"/>
    <property type="project" value="UniProtKB-KW"/>
</dbReference>
<evidence type="ECO:0000256" key="3">
    <source>
        <dbReference type="ARBA" id="ARBA00022729"/>
    </source>
</evidence>
<dbReference type="PIRSF" id="PIRSF004846">
    <property type="entry name" value="ModA"/>
    <property type="match status" value="1"/>
</dbReference>
<dbReference type="RefSeq" id="WP_015772124.1">
    <property type="nucleotide sequence ID" value="NC_013174.1"/>
</dbReference>
<dbReference type="PANTHER" id="PTHR30632">
    <property type="entry name" value="MOLYBDATE-BINDING PERIPLASMIC PROTEIN"/>
    <property type="match status" value="1"/>
</dbReference>
<dbReference type="eggNOG" id="COG0725">
    <property type="taxonomic scope" value="Bacteria"/>
</dbReference>
<gene>
    <name evidence="6" type="ordered locus">Jden_1853</name>
</gene>
<feature type="binding site" evidence="4">
    <location>
        <position position="52"/>
    </location>
    <ligand>
        <name>molybdate</name>
        <dbReference type="ChEBI" id="CHEBI:36264"/>
    </ligand>
</feature>
<keyword evidence="7" id="KW-1185">Reference proteome</keyword>
<dbReference type="GO" id="GO:0015689">
    <property type="term" value="P:molybdate ion transport"/>
    <property type="evidence" value="ECO:0007669"/>
    <property type="project" value="InterPro"/>
</dbReference>
<feature type="binding site" evidence="4">
    <location>
        <position position="201"/>
    </location>
    <ligand>
        <name>molybdate</name>
        <dbReference type="ChEBI" id="CHEBI:36264"/>
    </ligand>
</feature>
<feature type="signal peptide" evidence="5">
    <location>
        <begin position="1"/>
        <end position="32"/>
    </location>
</feature>
<keyword evidence="4" id="KW-0500">Molybdenum</keyword>
<comment type="similarity">
    <text evidence="1">Belongs to the bacterial solute-binding protein ModA family.</text>
</comment>
<dbReference type="KEGG" id="jde:Jden_1853"/>
<reference evidence="6 7" key="1">
    <citation type="journal article" date="2009" name="Stand. Genomic Sci.">
        <title>Complete genome sequence of Jonesia denitrificans type strain (Prevot 55134).</title>
        <authorList>
            <person name="Pukall R."/>
            <person name="Gehrich-Schroter G."/>
            <person name="Lapidus A."/>
            <person name="Nolan M."/>
            <person name="Glavina Del Rio T."/>
            <person name="Lucas S."/>
            <person name="Chen F."/>
            <person name="Tice H."/>
            <person name="Pitluck S."/>
            <person name="Cheng J.F."/>
            <person name="Copeland A."/>
            <person name="Saunders E."/>
            <person name="Brettin T."/>
            <person name="Detter J.C."/>
            <person name="Bruce D."/>
            <person name="Goodwin L."/>
            <person name="Pati A."/>
            <person name="Ivanova N."/>
            <person name="Mavromatis K."/>
            <person name="Ovchinnikova G."/>
            <person name="Chen A."/>
            <person name="Palaniappan K."/>
            <person name="Land M."/>
            <person name="Hauser L."/>
            <person name="Chang Y.J."/>
            <person name="Jeffries C.D."/>
            <person name="Chain P."/>
            <person name="Goker M."/>
            <person name="Bristow J."/>
            <person name="Eisen J.A."/>
            <person name="Markowitz V."/>
            <person name="Hugenholtz P."/>
            <person name="Kyrpides N.C."/>
            <person name="Klenk H.P."/>
            <person name="Han C."/>
        </authorList>
    </citation>
    <scope>NUCLEOTIDE SEQUENCE [LARGE SCALE GENOMIC DNA]</scope>
    <source>
        <strain evidence="7">ATCC 14870 / DSM 20603 / BCRC 15368 / CIP 55.134 / JCM 11481 / NBRC 15587 / NCTC 10816 / Prevot 55134</strain>
    </source>
</reference>
<protein>
    <submittedName>
        <fullName evidence="6">Molybdenum ABC transporter, periplasmic molybdate-binding protein</fullName>
    </submittedName>
</protein>
<dbReference type="Proteomes" id="UP000000628">
    <property type="component" value="Chromosome"/>
</dbReference>
<dbReference type="HOGENOM" id="CLU_065520_0_1_11"/>
<dbReference type="InterPro" id="IPR005950">
    <property type="entry name" value="ModA"/>
</dbReference>